<dbReference type="Gene3D" id="3.40.50.150">
    <property type="entry name" value="Vaccinia Virus protein VP39"/>
    <property type="match status" value="1"/>
</dbReference>
<dbReference type="SUPFAM" id="SSF53335">
    <property type="entry name" value="S-adenosyl-L-methionine-dependent methyltransferases"/>
    <property type="match status" value="1"/>
</dbReference>
<keyword evidence="3" id="KW-1185">Reference proteome</keyword>
<proteinExistence type="predicted"/>
<dbReference type="Proteomes" id="UP000541109">
    <property type="component" value="Unassembled WGS sequence"/>
</dbReference>
<keyword evidence="2" id="KW-0808">Transferase</keyword>
<protein>
    <submittedName>
        <fullName evidence="2">Methyltransferase domain-containing protein</fullName>
    </submittedName>
</protein>
<evidence type="ECO:0000313" key="2">
    <source>
        <dbReference type="EMBL" id="MBA5777158.1"/>
    </source>
</evidence>
<dbReference type="AlphaFoldDB" id="A0A839ADP6"/>
<name>A0A839ADP6_9HYPH</name>
<evidence type="ECO:0000313" key="3">
    <source>
        <dbReference type="Proteomes" id="UP000541109"/>
    </source>
</evidence>
<evidence type="ECO:0000256" key="1">
    <source>
        <dbReference type="PROSITE-ProRule" id="PRU00339"/>
    </source>
</evidence>
<dbReference type="GO" id="GO:0032259">
    <property type="term" value="P:methylation"/>
    <property type="evidence" value="ECO:0007669"/>
    <property type="project" value="UniProtKB-KW"/>
</dbReference>
<comment type="caution">
    <text evidence="2">The sequence shown here is derived from an EMBL/GenBank/DDBJ whole genome shotgun (WGS) entry which is preliminary data.</text>
</comment>
<organism evidence="2 3">
    <name type="scientific">Stappia albiluteola</name>
    <dbReference type="NCBI Taxonomy" id="2758565"/>
    <lineage>
        <taxon>Bacteria</taxon>
        <taxon>Pseudomonadati</taxon>
        <taxon>Pseudomonadota</taxon>
        <taxon>Alphaproteobacteria</taxon>
        <taxon>Hyphomicrobiales</taxon>
        <taxon>Stappiaceae</taxon>
        <taxon>Stappia</taxon>
    </lineage>
</organism>
<dbReference type="EMBL" id="JACFXV010000048">
    <property type="protein sequence ID" value="MBA5777158.1"/>
    <property type="molecule type" value="Genomic_DNA"/>
</dbReference>
<dbReference type="GO" id="GO:0008168">
    <property type="term" value="F:methyltransferase activity"/>
    <property type="evidence" value="ECO:0007669"/>
    <property type="project" value="UniProtKB-KW"/>
</dbReference>
<dbReference type="InterPro" id="IPR019734">
    <property type="entry name" value="TPR_rpt"/>
</dbReference>
<keyword evidence="2" id="KW-0489">Methyltransferase</keyword>
<dbReference type="Pfam" id="PF13489">
    <property type="entry name" value="Methyltransf_23"/>
    <property type="match status" value="1"/>
</dbReference>
<dbReference type="CDD" id="cd02440">
    <property type="entry name" value="AdoMet_MTases"/>
    <property type="match status" value="1"/>
</dbReference>
<dbReference type="PANTHER" id="PTHR43861">
    <property type="entry name" value="TRANS-ACONITATE 2-METHYLTRANSFERASE-RELATED"/>
    <property type="match status" value="1"/>
</dbReference>
<feature type="repeat" description="TPR" evidence="1">
    <location>
        <begin position="47"/>
        <end position="80"/>
    </location>
</feature>
<keyword evidence="1" id="KW-0802">TPR repeat</keyword>
<dbReference type="PROSITE" id="PS50005">
    <property type="entry name" value="TPR"/>
    <property type="match status" value="1"/>
</dbReference>
<dbReference type="InterPro" id="IPR029063">
    <property type="entry name" value="SAM-dependent_MTases_sf"/>
</dbReference>
<dbReference type="PANTHER" id="PTHR43861:SF1">
    <property type="entry name" value="TRANS-ACONITATE 2-METHYLTRANSFERASE"/>
    <property type="match status" value="1"/>
</dbReference>
<accession>A0A839ADP6</accession>
<gene>
    <name evidence="2" type="ORF">H2509_08470</name>
</gene>
<sequence>MTEVDEDAIEHISPNPIRIWRQGYAQDIDPGAISCHESDPAFVESALAEAYNRGLDLEKAGDREGAAAAYREVLRLDPEDRGGASVRLASLGLGEAPAKAPDAYVAALFDQHAEVFETILVDQLGYCVPMMIPDLLARHGAGPFARLLDLGCGTGLSGDVLCEEADELVGVDISENMIEMAHEKEVYDSLYVAEGERFLAETEEASFDLIVATDVLPYAGALEGLFTGLSAKTVSGGFLAFSTETLADETLAGRDYMVGPRQRFAHAERYIRRLLDENGFDCLEMSPIVVRYDEGEAIDGHLVLARKR</sequence>
<reference evidence="2 3" key="1">
    <citation type="submission" date="2020-07" db="EMBL/GenBank/DDBJ databases">
        <title>Stappia sp., F7233, whole genome shotgun sequencing project.</title>
        <authorList>
            <person name="Jiang S."/>
            <person name="Liu Z.W."/>
            <person name="Du Z.J."/>
        </authorList>
    </citation>
    <scope>NUCLEOTIDE SEQUENCE [LARGE SCALE GENOMIC DNA]</scope>
    <source>
        <strain evidence="2 3">F7233</strain>
    </source>
</reference>